<gene>
    <name evidence="3" type="ORF">AB664_34400</name>
</gene>
<evidence type="ECO:0000259" key="2">
    <source>
        <dbReference type="Pfam" id="PF01336"/>
    </source>
</evidence>
<name>A0A656Z4Z5_BRUAN</name>
<dbReference type="AlphaFoldDB" id="A0A656Z4Z5"/>
<feature type="non-terminal residue" evidence="3">
    <location>
        <position position="1"/>
    </location>
</feature>
<dbReference type="GO" id="GO:0003676">
    <property type="term" value="F:nucleic acid binding"/>
    <property type="evidence" value="ECO:0007669"/>
    <property type="project" value="InterPro"/>
</dbReference>
<evidence type="ECO:0000313" key="3">
    <source>
        <dbReference type="EMBL" id="KYB45737.1"/>
    </source>
</evidence>
<organism evidence="3">
    <name type="scientific">Brucella anthropi</name>
    <name type="common">Ochrobactrum anthropi</name>
    <dbReference type="NCBI Taxonomy" id="529"/>
    <lineage>
        <taxon>Bacteria</taxon>
        <taxon>Pseudomonadati</taxon>
        <taxon>Pseudomonadota</taxon>
        <taxon>Alphaproteobacteria</taxon>
        <taxon>Hyphomicrobiales</taxon>
        <taxon>Brucellaceae</taxon>
        <taxon>Brucella/Ochrobactrum group</taxon>
        <taxon>Brucella</taxon>
    </lineage>
</organism>
<proteinExistence type="predicted"/>
<comment type="caution">
    <text evidence="3">The sequence shown here is derived from an EMBL/GenBank/DDBJ whole genome shotgun (WGS) entry which is preliminary data.</text>
</comment>
<dbReference type="InterPro" id="IPR004365">
    <property type="entry name" value="NA-bd_OB_tRNA"/>
</dbReference>
<feature type="compositionally biased region" description="Pro residues" evidence="1">
    <location>
        <begin position="90"/>
        <end position="102"/>
    </location>
</feature>
<feature type="domain" description="OB" evidence="2">
    <location>
        <begin position="1"/>
        <end position="60"/>
    </location>
</feature>
<evidence type="ECO:0000256" key="1">
    <source>
        <dbReference type="SAM" id="MobiDB-lite"/>
    </source>
</evidence>
<sequence>KGVMFVTIEDETAVANLVIWTKTFEKFPRIILGANMMGVRGRVQREGEVVHIVVQHLTDLSHELASIGSRECRFPLPHGRGDEFHHGSPTPDPRGLPKPRNMPDPYLHLDEITMKPRNFR</sequence>
<dbReference type="EMBL" id="LUAY01003037">
    <property type="protein sequence ID" value="KYB45737.1"/>
    <property type="molecule type" value="Genomic_DNA"/>
</dbReference>
<feature type="region of interest" description="Disordered" evidence="1">
    <location>
        <begin position="77"/>
        <end position="108"/>
    </location>
</feature>
<dbReference type="CDD" id="cd04485">
    <property type="entry name" value="DnaE_OBF"/>
    <property type="match status" value="1"/>
</dbReference>
<accession>A0A656Z4Z5</accession>
<protein>
    <recommendedName>
        <fullName evidence="2">OB domain-containing protein</fullName>
    </recommendedName>
</protein>
<reference evidence="3" key="1">
    <citation type="submission" date="2016-02" db="EMBL/GenBank/DDBJ databases">
        <title>Genomic sequences of Ochrobactrum anthropi.</title>
        <authorList>
            <person name="Chudasama K.S."/>
            <person name="Thaker V.S."/>
        </authorList>
    </citation>
    <scope>NUCLEOTIDE SEQUENCE [LARGE SCALE GENOMIC DNA]</scope>
    <source>
        <strain evidence="3">SUBG007</strain>
    </source>
</reference>
<dbReference type="Pfam" id="PF01336">
    <property type="entry name" value="tRNA_anti-codon"/>
    <property type="match status" value="1"/>
</dbReference>